<name>A0ABR7T0R9_HELCL</name>
<evidence type="ECO:0000313" key="3">
    <source>
        <dbReference type="EMBL" id="MBC9783520.1"/>
    </source>
</evidence>
<organism evidence="3 4">
    <name type="scientific">Heliobacterium chlorum</name>
    <dbReference type="NCBI Taxonomy" id="2698"/>
    <lineage>
        <taxon>Bacteria</taxon>
        <taxon>Bacillati</taxon>
        <taxon>Bacillota</taxon>
        <taxon>Clostridia</taxon>
        <taxon>Eubacteriales</taxon>
        <taxon>Heliobacteriaceae</taxon>
        <taxon>Heliobacterium</taxon>
    </lineage>
</organism>
<evidence type="ECO:0000313" key="4">
    <source>
        <dbReference type="Proteomes" id="UP000617402"/>
    </source>
</evidence>
<dbReference type="Proteomes" id="UP000617402">
    <property type="component" value="Unassembled WGS sequence"/>
</dbReference>
<feature type="region of interest" description="Disordered" evidence="1">
    <location>
        <begin position="680"/>
        <end position="714"/>
    </location>
</feature>
<reference evidence="3 4" key="1">
    <citation type="submission" date="2020-07" db="EMBL/GenBank/DDBJ databases">
        <title>Draft whole-genome sequence of Heliobacterium chlorum DSM 3682, type strain.</title>
        <authorList>
            <person name="Kyndt J.A."/>
            <person name="Meyer T.E."/>
            <person name="Imhoff J.F."/>
        </authorList>
    </citation>
    <scope>NUCLEOTIDE SEQUENCE [LARGE SCALE GENOMIC DNA]</scope>
    <source>
        <strain evidence="3 4">DSM 3682</strain>
    </source>
</reference>
<feature type="domain" description="DUF927" evidence="2">
    <location>
        <begin position="149"/>
        <end position="414"/>
    </location>
</feature>
<comment type="caution">
    <text evidence="3">The sequence shown here is derived from an EMBL/GenBank/DDBJ whole genome shotgun (WGS) entry which is preliminary data.</text>
</comment>
<evidence type="ECO:0000256" key="1">
    <source>
        <dbReference type="SAM" id="MobiDB-lite"/>
    </source>
</evidence>
<evidence type="ECO:0000259" key="2">
    <source>
        <dbReference type="Pfam" id="PF06048"/>
    </source>
</evidence>
<protein>
    <submittedName>
        <fullName evidence="3">DUF927 domain-containing protein</fullName>
    </submittedName>
</protein>
<dbReference type="InterPro" id="IPR009270">
    <property type="entry name" value="DUF927"/>
</dbReference>
<dbReference type="EMBL" id="JACVHF010000002">
    <property type="protein sequence ID" value="MBC9783520.1"/>
    <property type="molecule type" value="Genomic_DNA"/>
</dbReference>
<feature type="compositionally biased region" description="Polar residues" evidence="1">
    <location>
        <begin position="691"/>
        <end position="705"/>
    </location>
</feature>
<feature type="compositionally biased region" description="Basic and acidic residues" evidence="1">
    <location>
        <begin position="14"/>
        <end position="25"/>
    </location>
</feature>
<gene>
    <name evidence="3" type="ORF">H1S01_03210</name>
</gene>
<keyword evidence="4" id="KW-1185">Reference proteome</keyword>
<accession>A0ABR7T0R9</accession>
<feature type="region of interest" description="Disordered" evidence="1">
    <location>
        <begin position="1"/>
        <end position="25"/>
    </location>
</feature>
<proteinExistence type="predicted"/>
<dbReference type="RefSeq" id="WP_188038678.1">
    <property type="nucleotide sequence ID" value="NZ_JACVHF010000002.1"/>
</dbReference>
<dbReference type="Pfam" id="PF06048">
    <property type="entry name" value="DUF927"/>
    <property type="match status" value="1"/>
</dbReference>
<sequence length="714" mass="78717">MSDDLWSEYQNMNPEDRPTIDDCDSPRPVRLAPEQEIELFLESLRNIPDGEKGPFFKDRVLPVFLKLNDFDRARTEKRLSKLMGVGVKELRAQVKAVEKPAEGEKTVQSVPVRRTSLLPKCPIDLHIPEGWALYEHGLYAIDAHGNATQILPVPIVLTKRLKPASPSEVAKIELAWLMDGRWRHITRPMTVVFQAKNIVSLADCELPVTSENAKRLVRFLHQLMADNLSDLPVVTSVSRYGWTGDDFVEFLPGESQEDVFIDLDEHEKLTERGSLEQWVKAFLPMFNCTDIAWFVGMVGFSGPLLSVLSTRSFAVHIWAGSGSGKTAAGYVMSSVWGNPDKTKLNFSMGKTGTALEARAALYQHVPILMNERETADSSGNWRGSEDSFQGLVYRFAEEQGRGRGRVDGSSRENRSWKTVLVTTGEGPLSSDRTKGGAVNRVLEINAQPLPDDSLAKSVYALAPRFHGTAGPAFVRRLVELIAENGITGVQDAYKKIYNHVASAKGAKSHTKASVEMVAVVCFAGALAGMWIFGMGEEAAFNRAIDAAESIFQAIPTKADRDEVTRCADYLWGCVSQYANRFAVVTKQGDLYGGPEASVPHVGDRAGFIEDGAVFLIPKVFNEWLKDGGYHQGTVREMACRGLIASVQEKEGDGMRTRYQVLKSPPWPTARRSESRFVCLLPAKSGDEGESPSKSGDLGQSVSENPSDNDEVPVF</sequence>